<dbReference type="Gene3D" id="1.10.510.10">
    <property type="entry name" value="Transferase(Phosphotransferase) domain 1"/>
    <property type="match status" value="1"/>
</dbReference>
<name>A0ABR1YRF8_9PEZI</name>
<keyword evidence="2" id="KW-1185">Reference proteome</keyword>
<protein>
    <recommendedName>
        <fullName evidence="3">Aminoglycoside phosphotransferase domain-containing protein</fullName>
    </recommendedName>
</protein>
<dbReference type="EMBL" id="JBBWRZ010000005">
    <property type="protein sequence ID" value="KAK8236032.1"/>
    <property type="molecule type" value="Genomic_DNA"/>
</dbReference>
<organism evidence="1 2">
    <name type="scientific">Phyllosticta capitalensis</name>
    <dbReference type="NCBI Taxonomy" id="121624"/>
    <lineage>
        <taxon>Eukaryota</taxon>
        <taxon>Fungi</taxon>
        <taxon>Dikarya</taxon>
        <taxon>Ascomycota</taxon>
        <taxon>Pezizomycotina</taxon>
        <taxon>Dothideomycetes</taxon>
        <taxon>Dothideomycetes incertae sedis</taxon>
        <taxon>Botryosphaeriales</taxon>
        <taxon>Phyllostictaceae</taxon>
        <taxon>Phyllosticta</taxon>
    </lineage>
</organism>
<gene>
    <name evidence="1" type="ORF">HDK90DRAFT_466339</name>
</gene>
<dbReference type="SUPFAM" id="SSF56112">
    <property type="entry name" value="Protein kinase-like (PK-like)"/>
    <property type="match status" value="1"/>
</dbReference>
<dbReference type="Proteomes" id="UP001492380">
    <property type="component" value="Unassembled WGS sequence"/>
</dbReference>
<evidence type="ECO:0000313" key="1">
    <source>
        <dbReference type="EMBL" id="KAK8236032.1"/>
    </source>
</evidence>
<sequence>MGLLLEKWDGRSGGASIEDLSACEAALARFHGLGLFHGDANRYNFLVGQDGCGEVKLIDFECFQEGASEKMRAEEMQSLRDQLQDTSGRGEGFLFSGSDDSMRGWIGWCGARSLTL</sequence>
<evidence type="ECO:0000313" key="2">
    <source>
        <dbReference type="Proteomes" id="UP001492380"/>
    </source>
</evidence>
<dbReference type="Pfam" id="PF06293">
    <property type="entry name" value="Kdo"/>
    <property type="match status" value="1"/>
</dbReference>
<accession>A0ABR1YRF8</accession>
<comment type="caution">
    <text evidence="1">The sequence shown here is derived from an EMBL/GenBank/DDBJ whole genome shotgun (WGS) entry which is preliminary data.</text>
</comment>
<evidence type="ECO:0008006" key="3">
    <source>
        <dbReference type="Google" id="ProtNLM"/>
    </source>
</evidence>
<proteinExistence type="predicted"/>
<dbReference type="InterPro" id="IPR011009">
    <property type="entry name" value="Kinase-like_dom_sf"/>
</dbReference>
<reference evidence="1 2" key="1">
    <citation type="submission" date="2024-04" db="EMBL/GenBank/DDBJ databases">
        <title>Phyllosticta paracitricarpa is synonymous to the EU quarantine fungus P. citricarpa based on phylogenomic analyses.</title>
        <authorList>
            <consortium name="Lawrence Berkeley National Laboratory"/>
            <person name="Van Ingen-Buijs V.A."/>
            <person name="Van Westerhoven A.C."/>
            <person name="Haridas S."/>
            <person name="Skiadas P."/>
            <person name="Martin F."/>
            <person name="Groenewald J.Z."/>
            <person name="Crous P.W."/>
            <person name="Seidl M.F."/>
        </authorList>
    </citation>
    <scope>NUCLEOTIDE SEQUENCE [LARGE SCALE GENOMIC DNA]</scope>
    <source>
        <strain evidence="1 2">CBS 123374</strain>
    </source>
</reference>